<dbReference type="PANTHER" id="PTHR33778:SF1">
    <property type="entry name" value="MAGNESIUM TRANSPORTER YHID-RELATED"/>
    <property type="match status" value="1"/>
</dbReference>
<dbReference type="Proteomes" id="UP000176241">
    <property type="component" value="Unassembled WGS sequence"/>
</dbReference>
<comment type="subcellular location">
    <subcellularLocation>
        <location evidence="1">Cell membrane</location>
        <topology evidence="1">Multi-pass membrane protein</topology>
    </subcellularLocation>
</comment>
<evidence type="ECO:0000313" key="10">
    <source>
        <dbReference type="Proteomes" id="UP000176241"/>
    </source>
</evidence>
<feature type="domain" description="MgtC/SapB/SrpB/YhiD N-terminal" evidence="8">
    <location>
        <begin position="11"/>
        <end position="125"/>
    </location>
</feature>
<evidence type="ECO:0000256" key="1">
    <source>
        <dbReference type="ARBA" id="ARBA00004651"/>
    </source>
</evidence>
<dbReference type="EMBL" id="MHIC01000031">
    <property type="protein sequence ID" value="OGY44243.1"/>
    <property type="molecule type" value="Genomic_DNA"/>
</dbReference>
<organism evidence="9 10">
    <name type="scientific">Candidatus Buchananbacteria bacterium RIFCSPHIGHO2_01_FULL_39_8</name>
    <dbReference type="NCBI Taxonomy" id="1797533"/>
    <lineage>
        <taxon>Bacteria</taxon>
        <taxon>Candidatus Buchananiibacteriota</taxon>
    </lineage>
</organism>
<comment type="similarity">
    <text evidence="2">Belongs to the MgtC/SapB family.</text>
</comment>
<feature type="transmembrane region" description="Helical" evidence="7">
    <location>
        <begin position="60"/>
        <end position="77"/>
    </location>
</feature>
<evidence type="ECO:0000256" key="2">
    <source>
        <dbReference type="ARBA" id="ARBA00009298"/>
    </source>
</evidence>
<dbReference type="PRINTS" id="PR01837">
    <property type="entry name" value="MGTCSAPBPROT"/>
</dbReference>
<dbReference type="InterPro" id="IPR049177">
    <property type="entry name" value="MgtC_SapB_SrpB_YhiD_N"/>
</dbReference>
<keyword evidence="5 7" id="KW-1133">Transmembrane helix</keyword>
<dbReference type="AlphaFoldDB" id="A0A1G1XVY3"/>
<dbReference type="PANTHER" id="PTHR33778">
    <property type="entry name" value="PROTEIN MGTC"/>
    <property type="match status" value="1"/>
</dbReference>
<evidence type="ECO:0000256" key="3">
    <source>
        <dbReference type="ARBA" id="ARBA00022475"/>
    </source>
</evidence>
<name>A0A1G1XVY3_9BACT</name>
<evidence type="ECO:0000256" key="6">
    <source>
        <dbReference type="ARBA" id="ARBA00023136"/>
    </source>
</evidence>
<keyword evidence="6 7" id="KW-0472">Membrane</keyword>
<proteinExistence type="inferred from homology"/>
<evidence type="ECO:0000256" key="5">
    <source>
        <dbReference type="ARBA" id="ARBA00022989"/>
    </source>
</evidence>
<sequence length="137" mass="14503">MLGTEQIIIRLLISTVICGLIGLEREFKDKPAGLRTNILVGLGSTLVMILSLYFEADSARIAAGVVTGIGFVGAGLIIHGRNEVHGITTAATVWLVSAIGMTIGVGYYVPAIVTAIIALLVLHLFGDNSLRKIFKLD</sequence>
<evidence type="ECO:0000313" key="9">
    <source>
        <dbReference type="EMBL" id="OGY44243.1"/>
    </source>
</evidence>
<feature type="transmembrane region" description="Helical" evidence="7">
    <location>
        <begin position="36"/>
        <end position="54"/>
    </location>
</feature>
<dbReference type="STRING" id="1797533.A2731_03430"/>
<feature type="transmembrane region" description="Helical" evidence="7">
    <location>
        <begin position="6"/>
        <end position="24"/>
    </location>
</feature>
<dbReference type="Pfam" id="PF02308">
    <property type="entry name" value="MgtC"/>
    <property type="match status" value="1"/>
</dbReference>
<evidence type="ECO:0000259" key="8">
    <source>
        <dbReference type="Pfam" id="PF02308"/>
    </source>
</evidence>
<evidence type="ECO:0000256" key="4">
    <source>
        <dbReference type="ARBA" id="ARBA00022692"/>
    </source>
</evidence>
<keyword evidence="4 7" id="KW-0812">Transmembrane</keyword>
<keyword evidence="3" id="KW-1003">Cell membrane</keyword>
<dbReference type="GO" id="GO:0005886">
    <property type="term" value="C:plasma membrane"/>
    <property type="evidence" value="ECO:0007669"/>
    <property type="project" value="UniProtKB-SubCell"/>
</dbReference>
<comment type="caution">
    <text evidence="9">The sequence shown here is derived from an EMBL/GenBank/DDBJ whole genome shotgun (WGS) entry which is preliminary data.</text>
</comment>
<accession>A0A1G1XVY3</accession>
<dbReference type="InterPro" id="IPR003416">
    <property type="entry name" value="MgtC/SapB/SrpB/YhiD_fam"/>
</dbReference>
<feature type="transmembrane region" description="Helical" evidence="7">
    <location>
        <begin position="107"/>
        <end position="125"/>
    </location>
</feature>
<evidence type="ECO:0000256" key="7">
    <source>
        <dbReference type="SAM" id="Phobius"/>
    </source>
</evidence>
<reference evidence="9 10" key="1">
    <citation type="journal article" date="2016" name="Nat. Commun.">
        <title>Thousands of microbial genomes shed light on interconnected biogeochemical processes in an aquifer system.</title>
        <authorList>
            <person name="Anantharaman K."/>
            <person name="Brown C.T."/>
            <person name="Hug L.A."/>
            <person name="Sharon I."/>
            <person name="Castelle C.J."/>
            <person name="Probst A.J."/>
            <person name="Thomas B.C."/>
            <person name="Singh A."/>
            <person name="Wilkins M.J."/>
            <person name="Karaoz U."/>
            <person name="Brodie E.L."/>
            <person name="Williams K.H."/>
            <person name="Hubbard S.S."/>
            <person name="Banfield J.F."/>
        </authorList>
    </citation>
    <scope>NUCLEOTIDE SEQUENCE [LARGE SCALE GENOMIC DNA]</scope>
</reference>
<protein>
    <recommendedName>
        <fullName evidence="8">MgtC/SapB/SrpB/YhiD N-terminal domain-containing protein</fullName>
    </recommendedName>
</protein>
<gene>
    <name evidence="9" type="ORF">A2731_03430</name>
</gene>